<dbReference type="InterPro" id="IPR051784">
    <property type="entry name" value="Nod_factor_ABC_transporter"/>
</dbReference>
<evidence type="ECO:0000256" key="3">
    <source>
        <dbReference type="ARBA" id="ARBA00022989"/>
    </source>
</evidence>
<gene>
    <name evidence="7" type="ORF">KL86APRO_12338</name>
</gene>
<sequence length="275" mass="31168">MIGRLSHVAQSRFAGHRVFAIMLRHLYVMRTSWPRMLEMAYWPCIQMLVWGFASQFFREHSSWVAQAGGVLIGAVLLWEVMFRANLGFSLSFLEEMWSRNLGQLYLTPLRPHEHVVALTIMSLIRTVLGLLPPSLLAIALYSFNIYDLGFPLIAFFANLMIAGWCVGLFTAALVLRFGLGAESLAWVLIFGLAPISGIYYPIAVLPDWVQAIAYSMPPAYVFEGMRAVMFDHVFRWDLFGRAIALNAAYFSAVTAFFLYMVRVAREKGLFLNMGE</sequence>
<evidence type="ECO:0000259" key="6">
    <source>
        <dbReference type="Pfam" id="PF01061"/>
    </source>
</evidence>
<proteinExistence type="predicted"/>
<protein>
    <submittedName>
        <fullName evidence="7">ABC-type multidrug transport system, permease component</fullName>
    </submittedName>
</protein>
<reference evidence="7" key="1">
    <citation type="submission" date="2016-04" db="EMBL/GenBank/DDBJ databases">
        <authorList>
            <person name="Evans L.H."/>
            <person name="Alamgir A."/>
            <person name="Owens N."/>
            <person name="Weber N.D."/>
            <person name="Virtaneva K."/>
            <person name="Barbian K."/>
            <person name="Babar A."/>
            <person name="Rosenke K."/>
        </authorList>
    </citation>
    <scope>NUCLEOTIDE SEQUENCE</scope>
    <source>
        <strain evidence="7">86</strain>
    </source>
</reference>
<evidence type="ECO:0000256" key="4">
    <source>
        <dbReference type="ARBA" id="ARBA00023136"/>
    </source>
</evidence>
<dbReference type="GO" id="GO:0140359">
    <property type="term" value="F:ABC-type transporter activity"/>
    <property type="evidence" value="ECO:0007669"/>
    <property type="project" value="InterPro"/>
</dbReference>
<feature type="domain" description="ABC-2 type transporter transmembrane" evidence="6">
    <location>
        <begin position="37"/>
        <end position="230"/>
    </location>
</feature>
<dbReference type="EMBL" id="FLUO01000001">
    <property type="protein sequence ID" value="SBW08104.1"/>
    <property type="molecule type" value="Genomic_DNA"/>
</dbReference>
<accession>A0A212K8R9</accession>
<feature type="transmembrane region" description="Helical" evidence="5">
    <location>
        <begin position="184"/>
        <end position="202"/>
    </location>
</feature>
<keyword evidence="2 5" id="KW-0812">Transmembrane</keyword>
<evidence type="ECO:0000313" key="7">
    <source>
        <dbReference type="EMBL" id="SBW08104.1"/>
    </source>
</evidence>
<keyword evidence="4 5" id="KW-0472">Membrane</keyword>
<dbReference type="PANTHER" id="PTHR43229">
    <property type="entry name" value="NODULATION PROTEIN J"/>
    <property type="match status" value="1"/>
</dbReference>
<evidence type="ECO:0000256" key="5">
    <source>
        <dbReference type="SAM" id="Phobius"/>
    </source>
</evidence>
<feature type="transmembrane region" description="Helical" evidence="5">
    <location>
        <begin position="238"/>
        <end position="261"/>
    </location>
</feature>
<feature type="transmembrane region" description="Helical" evidence="5">
    <location>
        <begin position="115"/>
        <end position="141"/>
    </location>
</feature>
<dbReference type="InterPro" id="IPR013525">
    <property type="entry name" value="ABC2_TM"/>
</dbReference>
<feature type="transmembrane region" description="Helical" evidence="5">
    <location>
        <begin position="63"/>
        <end position="82"/>
    </location>
</feature>
<keyword evidence="3 5" id="KW-1133">Transmembrane helix</keyword>
<comment type="subcellular location">
    <subcellularLocation>
        <location evidence="1">Membrane</location>
        <topology evidence="1">Multi-pass membrane protein</topology>
    </subcellularLocation>
</comment>
<organism evidence="7">
    <name type="scientific">uncultured Alphaproteobacteria bacterium</name>
    <dbReference type="NCBI Taxonomy" id="91750"/>
    <lineage>
        <taxon>Bacteria</taxon>
        <taxon>Pseudomonadati</taxon>
        <taxon>Pseudomonadota</taxon>
        <taxon>Alphaproteobacteria</taxon>
        <taxon>environmental samples</taxon>
    </lineage>
</organism>
<feature type="transmembrane region" description="Helical" evidence="5">
    <location>
        <begin position="153"/>
        <end position="177"/>
    </location>
</feature>
<dbReference type="GO" id="GO:0016020">
    <property type="term" value="C:membrane"/>
    <property type="evidence" value="ECO:0007669"/>
    <property type="project" value="UniProtKB-SubCell"/>
</dbReference>
<evidence type="ECO:0000256" key="1">
    <source>
        <dbReference type="ARBA" id="ARBA00004141"/>
    </source>
</evidence>
<dbReference type="PANTHER" id="PTHR43229:SF2">
    <property type="entry name" value="NODULATION PROTEIN J"/>
    <property type="match status" value="1"/>
</dbReference>
<dbReference type="Pfam" id="PF01061">
    <property type="entry name" value="ABC2_membrane"/>
    <property type="match status" value="1"/>
</dbReference>
<name>A0A212K8R9_9PROT</name>
<dbReference type="AlphaFoldDB" id="A0A212K8R9"/>
<evidence type="ECO:0000256" key="2">
    <source>
        <dbReference type="ARBA" id="ARBA00022692"/>
    </source>
</evidence>